<dbReference type="GO" id="GO:0016799">
    <property type="term" value="F:hydrolase activity, hydrolyzing N-glycosyl compounds"/>
    <property type="evidence" value="ECO:0007669"/>
    <property type="project" value="TreeGrafter"/>
</dbReference>
<dbReference type="GO" id="GO:0009691">
    <property type="term" value="P:cytokinin biosynthetic process"/>
    <property type="evidence" value="ECO:0007669"/>
    <property type="project" value="TreeGrafter"/>
</dbReference>
<organism evidence="2 3">
    <name type="scientific">Haemophilus parahaemolyticus</name>
    <dbReference type="NCBI Taxonomy" id="735"/>
    <lineage>
        <taxon>Bacteria</taxon>
        <taxon>Pseudomonadati</taxon>
        <taxon>Pseudomonadota</taxon>
        <taxon>Gammaproteobacteria</taxon>
        <taxon>Pasteurellales</taxon>
        <taxon>Pasteurellaceae</taxon>
        <taxon>Haemophilus</taxon>
    </lineage>
</organism>
<dbReference type="Gene3D" id="3.40.50.450">
    <property type="match status" value="1"/>
</dbReference>
<dbReference type="Proteomes" id="UP000254867">
    <property type="component" value="Unassembled WGS sequence"/>
</dbReference>
<name>A0A377HYX6_HAEPH</name>
<sequence length="108" mass="11711">MNITVYYGASLGNNLIYQQATERVGKWIAEKGHQLVYGGGAAGLMGLIAGKVLDHCGKAIGVIPGFLKERELAHSGLTKLFVVETMTERKQNSILLMLLLPYLADLAH</sequence>
<reference evidence="2 3" key="1">
    <citation type="submission" date="2018-06" db="EMBL/GenBank/DDBJ databases">
        <authorList>
            <consortium name="Pathogen Informatics"/>
            <person name="Doyle S."/>
        </authorList>
    </citation>
    <scope>NUCLEOTIDE SEQUENCE [LARGE SCALE GENOMIC DNA]</scope>
    <source>
        <strain evidence="2 3">NCTC10794</strain>
    </source>
</reference>
<dbReference type="PANTHER" id="PTHR31223">
    <property type="entry name" value="LOG FAMILY PROTEIN YJL055W"/>
    <property type="match status" value="1"/>
</dbReference>
<evidence type="ECO:0000256" key="1">
    <source>
        <dbReference type="ARBA" id="ARBA00006763"/>
    </source>
</evidence>
<proteinExistence type="inferred from homology"/>
<accession>A0A377HYX6</accession>
<dbReference type="EMBL" id="UGHH01000002">
    <property type="protein sequence ID" value="STO63473.1"/>
    <property type="molecule type" value="Genomic_DNA"/>
</dbReference>
<dbReference type="GO" id="GO:0005829">
    <property type="term" value="C:cytosol"/>
    <property type="evidence" value="ECO:0007669"/>
    <property type="project" value="TreeGrafter"/>
</dbReference>
<dbReference type="AlphaFoldDB" id="A0A377HYX6"/>
<protein>
    <submittedName>
        <fullName evidence="2">Decarboxylase</fullName>
    </submittedName>
</protein>
<evidence type="ECO:0000313" key="2">
    <source>
        <dbReference type="EMBL" id="STO63473.1"/>
    </source>
</evidence>
<dbReference type="Pfam" id="PF18306">
    <property type="entry name" value="LDcluster4"/>
    <property type="match status" value="1"/>
</dbReference>
<evidence type="ECO:0000313" key="3">
    <source>
        <dbReference type="Proteomes" id="UP000254867"/>
    </source>
</evidence>
<dbReference type="PANTHER" id="PTHR31223:SF70">
    <property type="entry name" value="LOG FAMILY PROTEIN YJL055W"/>
    <property type="match status" value="1"/>
</dbReference>
<dbReference type="InterPro" id="IPR041164">
    <property type="entry name" value="LDcluster4"/>
</dbReference>
<dbReference type="SUPFAM" id="SSF102405">
    <property type="entry name" value="MCP/YpsA-like"/>
    <property type="match status" value="1"/>
</dbReference>
<comment type="similarity">
    <text evidence="1">Belongs to the LOG family.</text>
</comment>
<gene>
    <name evidence="2" type="primary">yvdD</name>
    <name evidence="2" type="ORF">NCTC10794_00504</name>
</gene>